<dbReference type="GO" id="GO:0032259">
    <property type="term" value="P:methylation"/>
    <property type="evidence" value="ECO:0007669"/>
    <property type="project" value="UniProtKB-KW"/>
</dbReference>
<evidence type="ECO:0000259" key="1">
    <source>
        <dbReference type="Pfam" id="PF13649"/>
    </source>
</evidence>
<gene>
    <name evidence="2" type="ORF">C8P69_108144</name>
</gene>
<dbReference type="Proteomes" id="UP000241808">
    <property type="component" value="Unassembled WGS sequence"/>
</dbReference>
<dbReference type="RefSeq" id="WP_108178723.1">
    <property type="nucleotide sequence ID" value="NZ_PZZL01000008.1"/>
</dbReference>
<keyword evidence="3" id="KW-1185">Reference proteome</keyword>
<reference evidence="2 3" key="1">
    <citation type="submission" date="2018-04" db="EMBL/GenBank/DDBJ databases">
        <title>Genomic Encyclopedia of Archaeal and Bacterial Type Strains, Phase II (KMG-II): from individual species to whole genera.</title>
        <authorList>
            <person name="Goeker M."/>
        </authorList>
    </citation>
    <scope>NUCLEOTIDE SEQUENCE [LARGE SCALE GENOMIC DNA]</scope>
    <source>
        <strain evidence="2 3">DSM 25521</strain>
    </source>
</reference>
<dbReference type="Pfam" id="PF13649">
    <property type="entry name" value="Methyltransf_25"/>
    <property type="match status" value="1"/>
</dbReference>
<feature type="domain" description="Methyltransferase" evidence="1">
    <location>
        <begin position="51"/>
        <end position="151"/>
    </location>
</feature>
<dbReference type="EMBL" id="PZZL01000008">
    <property type="protein sequence ID" value="PTM52344.1"/>
    <property type="molecule type" value="Genomic_DNA"/>
</dbReference>
<evidence type="ECO:0000313" key="2">
    <source>
        <dbReference type="EMBL" id="PTM52344.1"/>
    </source>
</evidence>
<accession>A0A2T4YZF6</accession>
<dbReference type="CDD" id="cd02440">
    <property type="entry name" value="AdoMet_MTases"/>
    <property type="match status" value="1"/>
</dbReference>
<organism evidence="2 3">
    <name type="scientific">Phreatobacter oligotrophus</name>
    <dbReference type="NCBI Taxonomy" id="1122261"/>
    <lineage>
        <taxon>Bacteria</taxon>
        <taxon>Pseudomonadati</taxon>
        <taxon>Pseudomonadota</taxon>
        <taxon>Alphaproteobacteria</taxon>
        <taxon>Hyphomicrobiales</taxon>
        <taxon>Phreatobacteraceae</taxon>
        <taxon>Phreatobacter</taxon>
    </lineage>
</organism>
<dbReference type="GO" id="GO:0008168">
    <property type="term" value="F:methyltransferase activity"/>
    <property type="evidence" value="ECO:0007669"/>
    <property type="project" value="UniProtKB-KW"/>
</dbReference>
<proteinExistence type="predicted"/>
<dbReference type="Gene3D" id="3.40.50.150">
    <property type="entry name" value="Vaccinia Virus protein VP39"/>
    <property type="match status" value="1"/>
</dbReference>
<protein>
    <submittedName>
        <fullName evidence="2">S-adenosylmethionine-diacylgycerolhomoserine-N-methyltransferase</fullName>
    </submittedName>
</protein>
<dbReference type="InterPro" id="IPR029063">
    <property type="entry name" value="SAM-dependent_MTases_sf"/>
</dbReference>
<dbReference type="AlphaFoldDB" id="A0A2T4YZF6"/>
<dbReference type="OrthoDB" id="9777638at2"/>
<dbReference type="PANTHER" id="PTHR43464:SF82">
    <property type="entry name" value="METHYLTRANSFERASE DOMAIN-CONTAINING PROTEIN"/>
    <property type="match status" value="1"/>
</dbReference>
<sequence length="220" mass="23852">MTMPTEALPAGEKMDAIYRWQAGIYDATRKFYLLGRDPLIAGLAPPPGGTILEVGCGTGRNLIVAARMHPEARLYGFDVSPVMLAEARKAVDRAGLADRIRLAKADAATFDPLTTFARDGFDRVFCSYTLSMIPPWREALARAMAAVAPGGSLHVVDFGGQEHLPAAFKSALRAWLALFHVTPRDDFAAVFGEVVAHGGTAWRLERPYRGYALHAVASRP</sequence>
<dbReference type="InterPro" id="IPR041698">
    <property type="entry name" value="Methyltransf_25"/>
</dbReference>
<name>A0A2T4YZF6_9HYPH</name>
<comment type="caution">
    <text evidence="2">The sequence shown here is derived from an EMBL/GenBank/DDBJ whole genome shotgun (WGS) entry which is preliminary data.</text>
</comment>
<keyword evidence="2" id="KW-0489">Methyltransferase</keyword>
<evidence type="ECO:0000313" key="3">
    <source>
        <dbReference type="Proteomes" id="UP000241808"/>
    </source>
</evidence>
<keyword evidence="2" id="KW-0808">Transferase</keyword>
<dbReference type="PANTHER" id="PTHR43464">
    <property type="entry name" value="METHYLTRANSFERASE"/>
    <property type="match status" value="1"/>
</dbReference>
<dbReference type="SUPFAM" id="SSF53335">
    <property type="entry name" value="S-adenosyl-L-methionine-dependent methyltransferases"/>
    <property type="match status" value="1"/>
</dbReference>